<gene>
    <name evidence="1" type="ORF">BJ969_005681</name>
</gene>
<dbReference type="EMBL" id="JACHIV010000001">
    <property type="protein sequence ID" value="MBB5072593.1"/>
    <property type="molecule type" value="Genomic_DNA"/>
</dbReference>
<dbReference type="Proteomes" id="UP000580474">
    <property type="component" value="Unassembled WGS sequence"/>
</dbReference>
<comment type="caution">
    <text evidence="1">The sequence shown here is derived from an EMBL/GenBank/DDBJ whole genome shotgun (WGS) entry which is preliminary data.</text>
</comment>
<evidence type="ECO:0008006" key="3">
    <source>
        <dbReference type="Google" id="ProtNLM"/>
    </source>
</evidence>
<organism evidence="1 2">
    <name type="scientific">Saccharopolyspora gloriosae</name>
    <dbReference type="NCBI Taxonomy" id="455344"/>
    <lineage>
        <taxon>Bacteria</taxon>
        <taxon>Bacillati</taxon>
        <taxon>Actinomycetota</taxon>
        <taxon>Actinomycetes</taxon>
        <taxon>Pseudonocardiales</taxon>
        <taxon>Pseudonocardiaceae</taxon>
        <taxon>Saccharopolyspora</taxon>
    </lineage>
</organism>
<protein>
    <recommendedName>
        <fullName evidence="3">Abi-like protein</fullName>
    </recommendedName>
</protein>
<evidence type="ECO:0000313" key="1">
    <source>
        <dbReference type="EMBL" id="MBB5072593.1"/>
    </source>
</evidence>
<sequence length="217" mass="25271">MSGDQPAWIHSTLSAARFQRYLTAANGEHADALRLYRWNLDVSAAFYAPLHWLEIGLRNGVHERLREHFGSGQWWELVQLTGYGRRAVTKEHAKLKRQKQAGFTADDVVAKLSLGFWVSLTSKGRGYDRTLWVPALHGAFPRFRGPRRDLHERLSGLLELRNRIMHHEPIFHLDLPARRAEIYRVLDHLSPTLPEQAGRYDRVPMLWEQRPRDLCPR</sequence>
<name>A0A840NRF3_9PSEU</name>
<dbReference type="AlphaFoldDB" id="A0A840NRF3"/>
<keyword evidence="2" id="KW-1185">Reference proteome</keyword>
<evidence type="ECO:0000313" key="2">
    <source>
        <dbReference type="Proteomes" id="UP000580474"/>
    </source>
</evidence>
<dbReference type="RefSeq" id="WP_184484046.1">
    <property type="nucleotide sequence ID" value="NZ_JACHIV010000001.1"/>
</dbReference>
<accession>A0A840NRF3</accession>
<reference evidence="1 2" key="1">
    <citation type="submission" date="2020-08" db="EMBL/GenBank/DDBJ databases">
        <title>Sequencing the genomes of 1000 actinobacteria strains.</title>
        <authorList>
            <person name="Klenk H.-P."/>
        </authorList>
    </citation>
    <scope>NUCLEOTIDE SEQUENCE [LARGE SCALE GENOMIC DNA]</scope>
    <source>
        <strain evidence="1 2">DSM 45582</strain>
    </source>
</reference>
<proteinExistence type="predicted"/>